<evidence type="ECO:0000313" key="2">
    <source>
        <dbReference type="EMBL" id="KAG9330272.1"/>
    </source>
</evidence>
<name>A0A8T2MXS9_9TELE</name>
<protein>
    <submittedName>
        <fullName evidence="2">Uncharacterized protein</fullName>
    </submittedName>
</protein>
<sequence>MLCVPYSLGALFPMCPMSYMPYVIPSSLCLSAAVKEAAVQRRHNLYRDSMVLNSSDPNLHLLEENPAVDWAGQYGAGEESSRAEALKRRKQVVSMIQLDGAHPLLYESCLDVPGVEDIPEEREREAEAEEEEEEEEGQGQNSPKSPDSVSKIRDLINPKVAVEVPITLPALQEGSTPLTNGTLPEAEPAHCHDDSGFQSPTNEGVGEEEEEVVDPPITEAVADPERVVVTLEPEDSKPREEHSGKVALSEPDIVINI</sequence>
<feature type="compositionally biased region" description="Acidic residues" evidence="1">
    <location>
        <begin position="126"/>
        <end position="137"/>
    </location>
</feature>
<gene>
    <name evidence="2" type="ORF">JZ751_025946</name>
</gene>
<keyword evidence="3" id="KW-1185">Reference proteome</keyword>
<feature type="compositionally biased region" description="Polar residues" evidence="1">
    <location>
        <begin position="138"/>
        <end position="148"/>
    </location>
</feature>
<feature type="region of interest" description="Disordered" evidence="1">
    <location>
        <begin position="172"/>
        <end position="257"/>
    </location>
</feature>
<feature type="region of interest" description="Disordered" evidence="1">
    <location>
        <begin position="118"/>
        <end position="150"/>
    </location>
</feature>
<evidence type="ECO:0000256" key="1">
    <source>
        <dbReference type="SAM" id="MobiDB-lite"/>
    </source>
</evidence>
<dbReference type="AlphaFoldDB" id="A0A8T2MXS9"/>
<feature type="compositionally biased region" description="Basic and acidic residues" evidence="1">
    <location>
        <begin position="234"/>
        <end position="244"/>
    </location>
</feature>
<dbReference type="OrthoDB" id="9010513at2759"/>
<dbReference type="PANTHER" id="PTHR14392">
    <property type="entry name" value="NIBAN FAMILY MEMBER"/>
    <property type="match status" value="1"/>
</dbReference>
<evidence type="ECO:0000313" key="3">
    <source>
        <dbReference type="Proteomes" id="UP000824540"/>
    </source>
</evidence>
<proteinExistence type="predicted"/>
<dbReference type="Proteomes" id="UP000824540">
    <property type="component" value="Unassembled WGS sequence"/>
</dbReference>
<dbReference type="EMBL" id="JAFBMS010000674">
    <property type="protein sequence ID" value="KAG9330272.1"/>
    <property type="molecule type" value="Genomic_DNA"/>
</dbReference>
<comment type="caution">
    <text evidence="2">The sequence shown here is derived from an EMBL/GenBank/DDBJ whole genome shotgun (WGS) entry which is preliminary data.</text>
</comment>
<reference evidence="2" key="1">
    <citation type="thesis" date="2021" institute="BYU ScholarsArchive" country="Provo, UT, USA">
        <title>Applications of and Algorithms for Genome Assembly and Genomic Analyses with an Emphasis on Marine Teleosts.</title>
        <authorList>
            <person name="Pickett B.D."/>
        </authorList>
    </citation>
    <scope>NUCLEOTIDE SEQUENCE</scope>
    <source>
        <strain evidence="2">HI-2016</strain>
    </source>
</reference>
<feature type="compositionally biased region" description="Polar residues" evidence="1">
    <location>
        <begin position="173"/>
        <end position="182"/>
    </location>
</feature>
<organism evidence="2 3">
    <name type="scientific">Albula glossodonta</name>
    <name type="common">roundjaw bonefish</name>
    <dbReference type="NCBI Taxonomy" id="121402"/>
    <lineage>
        <taxon>Eukaryota</taxon>
        <taxon>Metazoa</taxon>
        <taxon>Chordata</taxon>
        <taxon>Craniata</taxon>
        <taxon>Vertebrata</taxon>
        <taxon>Euteleostomi</taxon>
        <taxon>Actinopterygii</taxon>
        <taxon>Neopterygii</taxon>
        <taxon>Teleostei</taxon>
        <taxon>Albuliformes</taxon>
        <taxon>Albulidae</taxon>
        <taxon>Albula</taxon>
    </lineage>
</organism>
<dbReference type="PANTHER" id="PTHR14392:SF2">
    <property type="entry name" value="PROTEIN NIBAN 2"/>
    <property type="match status" value="1"/>
</dbReference>
<accession>A0A8T2MXS9</accession>
<dbReference type="InterPro" id="IPR026088">
    <property type="entry name" value="Niban-like"/>
</dbReference>